<name>A0ABY5RL42_9HYPH</name>
<gene>
    <name evidence="1" type="ORF">HPT29_015605</name>
</gene>
<organism evidence="1 2">
    <name type="scientific">Microvirga terrae</name>
    <dbReference type="NCBI Taxonomy" id="2740529"/>
    <lineage>
        <taxon>Bacteria</taxon>
        <taxon>Pseudomonadati</taxon>
        <taxon>Pseudomonadota</taxon>
        <taxon>Alphaproteobacteria</taxon>
        <taxon>Hyphomicrobiales</taxon>
        <taxon>Methylobacteriaceae</taxon>
        <taxon>Microvirga</taxon>
    </lineage>
</organism>
<dbReference type="RefSeq" id="WP_173949179.1">
    <property type="nucleotide sequence ID" value="NZ_CP102845.1"/>
</dbReference>
<proteinExistence type="predicted"/>
<keyword evidence="2" id="KW-1185">Reference proteome</keyword>
<sequence length="83" mass="9177">MPREVTDPDGIMWTCIQAFSGLGKDPEKQEAARVDGKADAFQVVCTPSGGAQSVRLELSGDWERRASDDELLDLIRTRLDQAR</sequence>
<accession>A0ABY5RL42</accession>
<evidence type="ECO:0000313" key="2">
    <source>
        <dbReference type="Proteomes" id="UP001017257"/>
    </source>
</evidence>
<dbReference type="Proteomes" id="UP001017257">
    <property type="component" value="Chromosome"/>
</dbReference>
<evidence type="ECO:0000313" key="1">
    <source>
        <dbReference type="EMBL" id="UVF17941.1"/>
    </source>
</evidence>
<protein>
    <submittedName>
        <fullName evidence="1">Uncharacterized protein</fullName>
    </submittedName>
</protein>
<dbReference type="EMBL" id="CP102845">
    <property type="protein sequence ID" value="UVF17941.1"/>
    <property type="molecule type" value="Genomic_DNA"/>
</dbReference>
<reference evidence="1" key="1">
    <citation type="submission" date="2022-08" db="EMBL/GenBank/DDBJ databases">
        <title>Microvirga terrae sp. nov., isolated from soil.</title>
        <authorList>
            <person name="Kim K.H."/>
            <person name="Seo Y.L."/>
            <person name="Kim J.M."/>
            <person name="Lee J.K."/>
            <person name="Han D.M."/>
            <person name="Jeon C.O."/>
        </authorList>
    </citation>
    <scope>NUCLEOTIDE SEQUENCE</scope>
    <source>
        <strain evidence="1">R24</strain>
    </source>
</reference>